<feature type="transmembrane region" description="Helical" evidence="1">
    <location>
        <begin position="54"/>
        <end position="77"/>
    </location>
</feature>
<keyword evidence="1" id="KW-0472">Membrane</keyword>
<keyword evidence="3" id="KW-0645">Protease</keyword>
<feature type="transmembrane region" description="Helical" evidence="1">
    <location>
        <begin position="89"/>
        <end position="114"/>
    </location>
</feature>
<reference evidence="3 4" key="1">
    <citation type="journal article" date="2015" name="Antonie Van Leeuwenhoek">
        <title>Pseudooceanicola atlanticus gen. nov. sp. nov., isolated from surface seawater of the Atlantic Ocean and reclassification of Oceanicola batsensis, Oceanicola marinus, Oceanicola nitratireducens, Oceanicola nanhaiensis, Oceanicola antarcticus and Oceanicola flagellatus, as Pseudooceanicola batsensis comb. nov., Pseudooceanicola marinus comb. nov., Pseudooceanicola nitratireducens comb. nov., Pseudooceanicola nanhaiensis comb. nov., Pseudooceanicola antarcticus comb. nov., and Pseudooceanicola flagellatus comb. nov.</title>
        <authorList>
            <person name="Lai Q."/>
            <person name="Li G."/>
            <person name="Liu X."/>
            <person name="Du Y."/>
            <person name="Sun F."/>
            <person name="Shao Z."/>
        </authorList>
    </citation>
    <scope>NUCLEOTIDE SEQUENCE [LARGE SCALE GENOMIC DNA]</scope>
    <source>
        <strain evidence="3 4">22II-s11g</strain>
    </source>
</reference>
<keyword evidence="1" id="KW-1133">Transmembrane helix</keyword>
<dbReference type="STRING" id="1461694.ATO9_09410"/>
<evidence type="ECO:0000313" key="4">
    <source>
        <dbReference type="Proteomes" id="UP000030004"/>
    </source>
</evidence>
<feature type="transmembrane region" description="Helical" evidence="1">
    <location>
        <begin position="21"/>
        <end position="42"/>
    </location>
</feature>
<organism evidence="3 4">
    <name type="scientific">Pseudooceanicola atlanticus</name>
    <dbReference type="NCBI Taxonomy" id="1461694"/>
    <lineage>
        <taxon>Bacteria</taxon>
        <taxon>Pseudomonadati</taxon>
        <taxon>Pseudomonadota</taxon>
        <taxon>Alphaproteobacteria</taxon>
        <taxon>Rhodobacterales</taxon>
        <taxon>Paracoccaceae</taxon>
        <taxon>Pseudooceanicola</taxon>
    </lineage>
</organism>
<dbReference type="Proteomes" id="UP000030004">
    <property type="component" value="Unassembled WGS sequence"/>
</dbReference>
<feature type="domain" description="CAAX prenyl protease 2/Lysostaphin resistance protein A-like" evidence="2">
    <location>
        <begin position="145"/>
        <end position="231"/>
    </location>
</feature>
<keyword evidence="3" id="KW-0378">Hydrolase</keyword>
<name>A0A0A0EFR0_9RHOB</name>
<comment type="caution">
    <text evidence="3">The sequence shown here is derived from an EMBL/GenBank/DDBJ whole genome shotgun (WGS) entry which is preliminary data.</text>
</comment>
<accession>A0A0A0EFR0</accession>
<dbReference type="EMBL" id="AQQX01000003">
    <property type="protein sequence ID" value="KGM48913.1"/>
    <property type="molecule type" value="Genomic_DNA"/>
</dbReference>
<feature type="transmembrane region" description="Helical" evidence="1">
    <location>
        <begin position="134"/>
        <end position="159"/>
    </location>
</feature>
<sequence>MFRFERTDCDFPFYRGNPVAISNAGWLIVLASVAVAFGALITTQPLFTTGIGTFIPALLFVMIPLITLALVAGTAAPRALFRPLRGKDIAIILGFFVLNMIVTGAVGILVNNLFETSANPAGDRAAAATGIEQVIFFGWTGVQLLGEEIFTILPFLAFLAFLDRKLARKSAVVLAALGISVIFALVHLPTYQWNVSQALIGLVPVRMILLMPYLITRNIWVSAAVHILNDWTIFTLAILGAATA</sequence>
<evidence type="ECO:0000259" key="2">
    <source>
        <dbReference type="Pfam" id="PF02517"/>
    </source>
</evidence>
<dbReference type="GO" id="GO:0004175">
    <property type="term" value="F:endopeptidase activity"/>
    <property type="evidence" value="ECO:0007669"/>
    <property type="project" value="UniProtKB-ARBA"/>
</dbReference>
<gene>
    <name evidence="3" type="ORF">ATO9_09410</name>
</gene>
<keyword evidence="4" id="KW-1185">Reference proteome</keyword>
<dbReference type="Pfam" id="PF02517">
    <property type="entry name" value="Rce1-like"/>
    <property type="match status" value="1"/>
</dbReference>
<feature type="transmembrane region" description="Helical" evidence="1">
    <location>
        <begin position="171"/>
        <end position="189"/>
    </location>
</feature>
<dbReference type="AlphaFoldDB" id="A0A0A0EFR0"/>
<dbReference type="InterPro" id="IPR003675">
    <property type="entry name" value="Rce1/LyrA-like_dom"/>
</dbReference>
<keyword evidence="1" id="KW-0812">Transmembrane</keyword>
<evidence type="ECO:0000256" key="1">
    <source>
        <dbReference type="SAM" id="Phobius"/>
    </source>
</evidence>
<proteinExistence type="predicted"/>
<dbReference type="GO" id="GO:0080120">
    <property type="term" value="P:CAAX-box protein maturation"/>
    <property type="evidence" value="ECO:0007669"/>
    <property type="project" value="UniProtKB-ARBA"/>
</dbReference>
<protein>
    <submittedName>
        <fullName evidence="3">CAAX protease</fullName>
    </submittedName>
</protein>
<dbReference type="GO" id="GO:0006508">
    <property type="term" value="P:proteolysis"/>
    <property type="evidence" value="ECO:0007669"/>
    <property type="project" value="UniProtKB-KW"/>
</dbReference>
<dbReference type="eggNOG" id="COG1266">
    <property type="taxonomic scope" value="Bacteria"/>
</dbReference>
<evidence type="ECO:0000313" key="3">
    <source>
        <dbReference type="EMBL" id="KGM48913.1"/>
    </source>
</evidence>